<name>A0AAW0GEY6_9APHY</name>
<feature type="region of interest" description="Disordered" evidence="8">
    <location>
        <begin position="453"/>
        <end position="506"/>
    </location>
</feature>
<feature type="transmembrane region" description="Helical" evidence="9">
    <location>
        <begin position="537"/>
        <end position="555"/>
    </location>
</feature>
<feature type="domain" description="Sodium/calcium exchanger membrane region" evidence="10">
    <location>
        <begin position="170"/>
        <end position="311"/>
    </location>
</feature>
<feature type="transmembrane region" description="Helical" evidence="9">
    <location>
        <begin position="665"/>
        <end position="685"/>
    </location>
</feature>
<feature type="region of interest" description="Disordered" evidence="8">
    <location>
        <begin position="1"/>
        <end position="29"/>
    </location>
</feature>
<feature type="domain" description="Sodium/calcium exchanger membrane region" evidence="10">
    <location>
        <begin position="543"/>
        <end position="683"/>
    </location>
</feature>
<evidence type="ECO:0000256" key="5">
    <source>
        <dbReference type="ARBA" id="ARBA00022989"/>
    </source>
</evidence>
<keyword evidence="7 9" id="KW-0472">Membrane</keyword>
<keyword evidence="12" id="KW-1185">Reference proteome</keyword>
<comment type="caution">
    <text evidence="11">The sequence shown here is derived from an EMBL/GenBank/DDBJ whole genome shotgun (WGS) entry which is preliminary data.</text>
</comment>
<evidence type="ECO:0000313" key="11">
    <source>
        <dbReference type="EMBL" id="KAK7691087.1"/>
    </source>
</evidence>
<feature type="transmembrane region" description="Helical" evidence="9">
    <location>
        <begin position="637"/>
        <end position="658"/>
    </location>
</feature>
<feature type="compositionally biased region" description="Polar residues" evidence="8">
    <location>
        <begin position="345"/>
        <end position="365"/>
    </location>
</feature>
<dbReference type="InterPro" id="IPR004837">
    <property type="entry name" value="NaCa_Exmemb"/>
</dbReference>
<dbReference type="GO" id="GO:0012505">
    <property type="term" value="C:endomembrane system"/>
    <property type="evidence" value="ECO:0007669"/>
    <property type="project" value="UniProtKB-SubCell"/>
</dbReference>
<feature type="transmembrane region" description="Helical" evidence="9">
    <location>
        <begin position="575"/>
        <end position="596"/>
    </location>
</feature>
<comment type="similarity">
    <text evidence="2">Belongs to the Ca(2+):cation antiporter (CaCA) (TC 2.A.19) family.</text>
</comment>
<dbReference type="InterPro" id="IPR044880">
    <property type="entry name" value="NCX_ion-bd_dom_sf"/>
</dbReference>
<comment type="subcellular location">
    <subcellularLocation>
        <location evidence="1">Endomembrane system</location>
        <topology evidence="1">Multi-pass membrane protein</topology>
    </subcellularLocation>
</comment>
<protein>
    <recommendedName>
        <fullName evidence="10">Sodium/calcium exchanger membrane region domain-containing protein</fullName>
    </recommendedName>
</protein>
<gene>
    <name evidence="11" type="ORF">QCA50_006190</name>
</gene>
<dbReference type="PANTHER" id="PTHR31503">
    <property type="entry name" value="VACUOLAR CALCIUM ION TRANSPORTER"/>
    <property type="match status" value="1"/>
</dbReference>
<evidence type="ECO:0000256" key="8">
    <source>
        <dbReference type="SAM" id="MobiDB-lite"/>
    </source>
</evidence>
<keyword evidence="4 9" id="KW-0812">Transmembrane</keyword>
<evidence type="ECO:0000313" key="12">
    <source>
        <dbReference type="Proteomes" id="UP001385951"/>
    </source>
</evidence>
<evidence type="ECO:0000256" key="4">
    <source>
        <dbReference type="ARBA" id="ARBA00022692"/>
    </source>
</evidence>
<dbReference type="Pfam" id="PF01699">
    <property type="entry name" value="Na_Ca_ex"/>
    <property type="match status" value="2"/>
</dbReference>
<evidence type="ECO:0000256" key="2">
    <source>
        <dbReference type="ARBA" id="ARBA00008170"/>
    </source>
</evidence>
<keyword evidence="6" id="KW-0406">Ion transport</keyword>
<evidence type="ECO:0000256" key="7">
    <source>
        <dbReference type="ARBA" id="ARBA00023136"/>
    </source>
</evidence>
<keyword evidence="5 9" id="KW-1133">Transmembrane helix</keyword>
<dbReference type="GO" id="GO:0015369">
    <property type="term" value="F:calcium:proton antiporter activity"/>
    <property type="evidence" value="ECO:0007669"/>
    <property type="project" value="TreeGrafter"/>
</dbReference>
<dbReference type="EMBL" id="JASBNA010000006">
    <property type="protein sequence ID" value="KAK7691087.1"/>
    <property type="molecule type" value="Genomic_DNA"/>
</dbReference>
<dbReference type="GO" id="GO:0006874">
    <property type="term" value="P:intracellular calcium ion homeostasis"/>
    <property type="evidence" value="ECO:0007669"/>
    <property type="project" value="TreeGrafter"/>
</dbReference>
<evidence type="ECO:0000256" key="1">
    <source>
        <dbReference type="ARBA" id="ARBA00004127"/>
    </source>
</evidence>
<dbReference type="GO" id="GO:0000329">
    <property type="term" value="C:fungal-type vacuole membrane"/>
    <property type="evidence" value="ECO:0007669"/>
    <property type="project" value="TreeGrafter"/>
</dbReference>
<evidence type="ECO:0000256" key="9">
    <source>
        <dbReference type="SAM" id="Phobius"/>
    </source>
</evidence>
<evidence type="ECO:0000256" key="6">
    <source>
        <dbReference type="ARBA" id="ARBA00023065"/>
    </source>
</evidence>
<dbReference type="PANTHER" id="PTHR31503:SF20">
    <property type="entry name" value="CA(2+)_H(+) EXCHANGER, PUTATIVE (EUROFUNG)-RELATED"/>
    <property type="match status" value="1"/>
</dbReference>
<reference evidence="11 12" key="1">
    <citation type="submission" date="2022-09" db="EMBL/GenBank/DDBJ databases">
        <authorList>
            <person name="Palmer J.M."/>
        </authorList>
    </citation>
    <scope>NUCLEOTIDE SEQUENCE [LARGE SCALE GENOMIC DNA]</scope>
    <source>
        <strain evidence="11 12">DSM 7382</strain>
    </source>
</reference>
<evidence type="ECO:0000256" key="3">
    <source>
        <dbReference type="ARBA" id="ARBA00022448"/>
    </source>
</evidence>
<feature type="transmembrane region" description="Helical" evidence="9">
    <location>
        <begin position="286"/>
        <end position="308"/>
    </location>
</feature>
<feature type="transmembrane region" description="Helical" evidence="9">
    <location>
        <begin position="116"/>
        <end position="136"/>
    </location>
</feature>
<feature type="transmembrane region" description="Helical" evidence="9">
    <location>
        <begin position="608"/>
        <end position="631"/>
    </location>
</feature>
<accession>A0AAW0GEY6</accession>
<dbReference type="AlphaFoldDB" id="A0AAW0GEY6"/>
<dbReference type="Gene3D" id="1.20.1420.30">
    <property type="entry name" value="NCX, central ion-binding region"/>
    <property type="match status" value="2"/>
</dbReference>
<organism evidence="11 12">
    <name type="scientific">Cerrena zonata</name>
    <dbReference type="NCBI Taxonomy" id="2478898"/>
    <lineage>
        <taxon>Eukaryota</taxon>
        <taxon>Fungi</taxon>
        <taxon>Dikarya</taxon>
        <taxon>Basidiomycota</taxon>
        <taxon>Agaricomycotina</taxon>
        <taxon>Agaricomycetes</taxon>
        <taxon>Polyporales</taxon>
        <taxon>Cerrenaceae</taxon>
        <taxon>Cerrena</taxon>
    </lineage>
</organism>
<evidence type="ECO:0000259" key="10">
    <source>
        <dbReference type="Pfam" id="PF01699"/>
    </source>
</evidence>
<dbReference type="Proteomes" id="UP001385951">
    <property type="component" value="Unassembled WGS sequence"/>
</dbReference>
<feature type="transmembrane region" description="Helical" evidence="9">
    <location>
        <begin position="244"/>
        <end position="266"/>
    </location>
</feature>
<sequence>MHASSTTERFADISLSPSPSPSPERIQDDRSRHSIPLTHTLTLIPSNVSGLSCSSSSGLVHSRVPQNQGKPSIIDKIFTCRRHRKALYDTEKDPVSQIADSYKWPAMKPWHGWEHVVLGSWFNLLFLLIPASWILMLATDNTHSIVFAFCVLSMIPLVKLHDLATHELSIRLGGSKTGLLNASMSNIVEMVVAITALRKCELRVVQSSLIGSMLSKLLLILGMCFFAGGLRFTEQGFDPTATQIHSSLLSISVGAVLLPAAFHFALTYDTDDEVSSSTPLEKQKQSILKMSRGVAIVLLFIYISYLIFQFWSHSHLYKDDRVNTPQLQSSASAQSNASNAAFRKSQMSPLSKMGQTPNPQSSTSHPYGFQHSVLSQETVAGPEYPGKLYTSRKVNEWNSPYVNKTHSSSDEELDPASRGPYLVSPFATTSQFTLTENNGPNGSTVRLVQIQTNDEQMRRRRSTFSHTPSSYMSDGDSPGTSPVDEVHTPYLPNKGRNVEKEKHSPRRVYGAAPSLAQYSSEPLHADPVEVPIEVPKMSWTLTIMVLLFVTILVAINAEWLVDSMDELSPVISKEWIALILLPAVGSLAECITAVNVSVKDKLTLSVSVAVGSTIQTALFVIPFMVLLGWVMDKPLALLFDPFESVVLYISVHTMGYVVADGRSNWLEGVILVCLYVVVAVSFWFYPGSNFSTNLAVCSTSVF</sequence>
<keyword evidence="3" id="KW-0813">Transport</keyword>
<feature type="region of interest" description="Disordered" evidence="8">
    <location>
        <begin position="343"/>
        <end position="368"/>
    </location>
</feature>
<dbReference type="InterPro" id="IPR004713">
    <property type="entry name" value="CaH_exchang"/>
</dbReference>
<proteinExistence type="inferred from homology"/>
<feature type="transmembrane region" description="Helical" evidence="9">
    <location>
        <begin position="209"/>
        <end position="232"/>
    </location>
</feature>